<sequence length="93" mass="11196">MLGGIEVKNLKFPMESYSIFYFAYSPELQPAERLWPLVDEPLVNEHFETIEERSEILITRCQYLETMTNEIKSLTNYHWLTYDRLLSTFQNRI</sequence>
<evidence type="ECO:0000313" key="1">
    <source>
        <dbReference type="EMBL" id="GCA76483.1"/>
    </source>
</evidence>
<dbReference type="Proteomes" id="UP000324917">
    <property type="component" value="Unassembled WGS sequence"/>
</dbReference>
<name>A0A5A5RIX0_MICAE</name>
<evidence type="ECO:0008006" key="3">
    <source>
        <dbReference type="Google" id="ProtNLM"/>
    </source>
</evidence>
<reference evidence="1 2" key="1">
    <citation type="submission" date="2018-09" db="EMBL/GenBank/DDBJ databases">
        <title>Evolutionary history of phycoerythrin pigmentation in the water bloom-forming cyanobacterium Microcystis aeruginosa.</title>
        <authorList>
            <person name="Tanabe Y."/>
            <person name="Tanabe Y."/>
            <person name="Yamaguchi H."/>
        </authorList>
    </citation>
    <scope>NUCLEOTIDE SEQUENCE [LARGE SCALE GENOMIC DNA]</scope>
    <source>
        <strain evidence="1 2">NIES-2520</strain>
    </source>
</reference>
<comment type="caution">
    <text evidence="1">The sequence shown here is derived from an EMBL/GenBank/DDBJ whole genome shotgun (WGS) entry which is preliminary data.</text>
</comment>
<organism evidence="1 2">
    <name type="scientific">Microcystis aeruginosa NIES-2520</name>
    <dbReference type="NCBI Taxonomy" id="2303982"/>
    <lineage>
        <taxon>Bacteria</taxon>
        <taxon>Bacillati</taxon>
        <taxon>Cyanobacteriota</taxon>
        <taxon>Cyanophyceae</taxon>
        <taxon>Oscillatoriophycideae</taxon>
        <taxon>Chroococcales</taxon>
        <taxon>Microcystaceae</taxon>
        <taxon>Microcystis</taxon>
    </lineage>
</organism>
<protein>
    <recommendedName>
        <fullName evidence="3">Tc1-like transposase DDE domain-containing protein</fullName>
    </recommendedName>
</protein>
<gene>
    <name evidence="1" type="ORF">MiTe_03329</name>
</gene>
<evidence type="ECO:0000313" key="2">
    <source>
        <dbReference type="Proteomes" id="UP000324917"/>
    </source>
</evidence>
<dbReference type="AlphaFoldDB" id="A0A5A5RIX0"/>
<dbReference type="EMBL" id="BHVP01000074">
    <property type="protein sequence ID" value="GCA76483.1"/>
    <property type="molecule type" value="Genomic_DNA"/>
</dbReference>
<proteinExistence type="predicted"/>
<accession>A0A5A5RIX0</accession>